<dbReference type="PROSITE" id="PS51867">
    <property type="entry name" value="ZF_RING_GID"/>
    <property type="match status" value="1"/>
</dbReference>
<keyword evidence="5" id="KW-0862">Zinc</keyword>
<evidence type="ECO:0000259" key="8">
    <source>
        <dbReference type="PROSITE" id="PS50897"/>
    </source>
</evidence>
<dbReference type="InterPro" id="IPR006595">
    <property type="entry name" value="CTLH_C"/>
</dbReference>
<dbReference type="InterPro" id="IPR037683">
    <property type="entry name" value="Rmd5_dRing"/>
</dbReference>
<feature type="transmembrane region" description="Helical" evidence="7">
    <location>
        <begin position="75"/>
        <end position="96"/>
    </location>
</feature>
<dbReference type="EMBL" id="UYRX01001674">
    <property type="protein sequence ID" value="VDM91903.1"/>
    <property type="molecule type" value="Genomic_DNA"/>
</dbReference>
<reference evidence="10 11" key="1">
    <citation type="submission" date="2018-08" db="EMBL/GenBank/DDBJ databases">
        <authorList>
            <person name="Laetsch R D."/>
            <person name="Stevens L."/>
            <person name="Kumar S."/>
            <person name="Blaxter L. M."/>
        </authorList>
    </citation>
    <scope>NUCLEOTIDE SEQUENCE [LARGE SCALE GENOMIC DNA]</scope>
</reference>
<accession>A0A3P7JLI7</accession>
<dbReference type="InterPro" id="IPR045098">
    <property type="entry name" value="Fyv10_fam"/>
</dbReference>
<dbReference type="AlphaFoldDB" id="A0A3P7JLI7"/>
<feature type="transmembrane region" description="Helical" evidence="7">
    <location>
        <begin position="45"/>
        <end position="63"/>
    </location>
</feature>
<dbReference type="GO" id="GO:0034657">
    <property type="term" value="C:GID complex"/>
    <property type="evidence" value="ECO:0007669"/>
    <property type="project" value="TreeGrafter"/>
</dbReference>
<dbReference type="PANTHER" id="PTHR12170:SF3">
    <property type="entry name" value="GH10162P"/>
    <property type="match status" value="1"/>
</dbReference>
<dbReference type="GO" id="GO:0005737">
    <property type="term" value="C:cytoplasm"/>
    <property type="evidence" value="ECO:0007669"/>
    <property type="project" value="UniProtKB-SubCell"/>
</dbReference>
<protein>
    <recommendedName>
        <fullName evidence="12">CTLH domain-containing protein</fullName>
    </recommendedName>
</protein>
<comment type="subcellular location">
    <subcellularLocation>
        <location evidence="1">Cytoplasm</location>
    </subcellularLocation>
</comment>
<name>A0A3P7JLI7_LITSI</name>
<dbReference type="PROSITE" id="PS50897">
    <property type="entry name" value="CTLH"/>
    <property type="match status" value="1"/>
</dbReference>
<dbReference type="OMA" id="HKFLMYG"/>
<dbReference type="PANTHER" id="PTHR12170">
    <property type="entry name" value="MACROPHAGE ERYTHROBLAST ATTACHER-RELATED"/>
    <property type="match status" value="1"/>
</dbReference>
<keyword evidence="7" id="KW-0812">Transmembrane</keyword>
<dbReference type="SUPFAM" id="SSF57850">
    <property type="entry name" value="RING/U-box"/>
    <property type="match status" value="1"/>
</dbReference>
<dbReference type="GO" id="GO:0005634">
    <property type="term" value="C:nucleus"/>
    <property type="evidence" value="ECO:0007669"/>
    <property type="project" value="TreeGrafter"/>
</dbReference>
<evidence type="ECO:0008006" key="12">
    <source>
        <dbReference type="Google" id="ProtNLM"/>
    </source>
</evidence>
<feature type="domain" description="CTLH" evidence="8">
    <location>
        <begin position="334"/>
        <end position="387"/>
    </location>
</feature>
<proteinExistence type="predicted"/>
<evidence type="ECO:0000256" key="2">
    <source>
        <dbReference type="ARBA" id="ARBA00022490"/>
    </source>
</evidence>
<keyword evidence="7" id="KW-0472">Membrane</keyword>
<dbReference type="STRING" id="42156.A0A3P7JLI7"/>
<dbReference type="Proteomes" id="UP000277928">
    <property type="component" value="Unassembled WGS sequence"/>
</dbReference>
<dbReference type="SMART" id="SM00668">
    <property type="entry name" value="CTLH"/>
    <property type="match status" value="1"/>
</dbReference>
<keyword evidence="2" id="KW-0963">Cytoplasm</keyword>
<evidence type="ECO:0000256" key="6">
    <source>
        <dbReference type="PROSITE-ProRule" id="PRU01215"/>
    </source>
</evidence>
<gene>
    <name evidence="10" type="ORF">NLS_LOCUS9535</name>
</gene>
<organism evidence="10 11">
    <name type="scientific">Litomosoides sigmodontis</name>
    <name type="common">Filarial nematode worm</name>
    <dbReference type="NCBI Taxonomy" id="42156"/>
    <lineage>
        <taxon>Eukaryota</taxon>
        <taxon>Metazoa</taxon>
        <taxon>Ecdysozoa</taxon>
        <taxon>Nematoda</taxon>
        <taxon>Chromadorea</taxon>
        <taxon>Rhabditida</taxon>
        <taxon>Spirurina</taxon>
        <taxon>Spiruromorpha</taxon>
        <taxon>Filarioidea</taxon>
        <taxon>Onchocercidae</taxon>
        <taxon>Litomosoides</taxon>
    </lineage>
</organism>
<keyword evidence="4 6" id="KW-0863">Zinc-finger</keyword>
<dbReference type="InterPro" id="IPR044063">
    <property type="entry name" value="ZF_RING_GID"/>
</dbReference>
<evidence type="ECO:0000256" key="1">
    <source>
        <dbReference type="ARBA" id="ARBA00004496"/>
    </source>
</evidence>
<keyword evidence="7" id="KW-1133">Transmembrane helix</keyword>
<feature type="zinc finger region" description="RING-Gid-type" evidence="6">
    <location>
        <begin position="496"/>
        <end position="554"/>
    </location>
</feature>
<evidence type="ECO:0000256" key="5">
    <source>
        <dbReference type="ARBA" id="ARBA00022833"/>
    </source>
</evidence>
<keyword evidence="11" id="KW-1185">Reference proteome</keyword>
<evidence type="ECO:0000313" key="11">
    <source>
        <dbReference type="Proteomes" id="UP000277928"/>
    </source>
</evidence>
<dbReference type="CDD" id="cd16652">
    <property type="entry name" value="dRING_Rmd5p-like"/>
    <property type="match status" value="1"/>
</dbReference>
<evidence type="ECO:0000313" key="10">
    <source>
        <dbReference type="EMBL" id="VDM91903.1"/>
    </source>
</evidence>
<keyword evidence="3" id="KW-0479">Metal-binding</keyword>
<evidence type="ECO:0000256" key="7">
    <source>
        <dbReference type="SAM" id="Phobius"/>
    </source>
</evidence>
<evidence type="ECO:0000256" key="4">
    <source>
        <dbReference type="ARBA" id="ARBA00022771"/>
    </source>
</evidence>
<dbReference type="GO" id="GO:0008270">
    <property type="term" value="F:zinc ion binding"/>
    <property type="evidence" value="ECO:0007669"/>
    <property type="project" value="UniProtKB-KW"/>
</dbReference>
<dbReference type="GO" id="GO:0061630">
    <property type="term" value="F:ubiquitin protein ligase activity"/>
    <property type="evidence" value="ECO:0007669"/>
    <property type="project" value="InterPro"/>
</dbReference>
<dbReference type="InterPro" id="IPR024964">
    <property type="entry name" value="CTLH/CRA"/>
</dbReference>
<evidence type="ECO:0000259" key="9">
    <source>
        <dbReference type="PROSITE" id="PS51867"/>
    </source>
</evidence>
<evidence type="ECO:0000256" key="3">
    <source>
        <dbReference type="ARBA" id="ARBA00022723"/>
    </source>
</evidence>
<dbReference type="GO" id="GO:0043161">
    <property type="term" value="P:proteasome-mediated ubiquitin-dependent protein catabolic process"/>
    <property type="evidence" value="ECO:0007669"/>
    <property type="project" value="InterPro"/>
</dbReference>
<dbReference type="OrthoDB" id="1933281at2759"/>
<feature type="domain" description="RING-Gid-type" evidence="9">
    <location>
        <begin position="496"/>
        <end position="554"/>
    </location>
</feature>
<sequence>MTAAGPDRTALQTTLPIVLFICTFRPYRPPSIVVVRCTVGWWPDVSSFAIIILIASTTGAVSGRLGEFLVLRMSVVVVVIMISSTSASTVMTVVAVHELVLLKCYDFVLLPSPKRQGTFSNRSDRLNNSSFRPLTAVLLDDCLPSFIGSMYLLATIRSSTIFDCFHSLDGPVQFYRSRKGMVDIVAGRVNRVLETLESFKGQWTPAITRQIDLVRRVYNELLIDDDPEAELSVTAEVVLAQALEKLGDMLQEMARQHRSTHQMLSKIGRAIDKYFVTDLSSLTKIDKNIDTDPRLHGRVNALITNHLTSTGKFDVADILTKEAQLPASEGLEFNVDDIRHLMEAFQKRDINPVLQWLRQNATRDEQLIYDLQKQHFIKLLEDGETMEALQYSRQLSKDPEETMQLLWAVVAKDRKTRYPDLFNPVIWQQLELRLARVMSRSDNYLSQILELGIKMVPSLISLRQLMVNRSLDSLFQGDELPIEVDVPNATHSVFACPILKVQCTDQNPPMRLTCGHVISREALHKLAQTGRFVAPTNLAPSNAFSHIRLKCPYCPVESSVADAKRVYF</sequence>
<dbReference type="Pfam" id="PF10607">
    <property type="entry name" value="CTLH"/>
    <property type="match status" value="1"/>
</dbReference>